<organism evidence="1">
    <name type="scientific">Arundo donax</name>
    <name type="common">Giant reed</name>
    <name type="synonym">Donax arundinaceus</name>
    <dbReference type="NCBI Taxonomy" id="35708"/>
    <lineage>
        <taxon>Eukaryota</taxon>
        <taxon>Viridiplantae</taxon>
        <taxon>Streptophyta</taxon>
        <taxon>Embryophyta</taxon>
        <taxon>Tracheophyta</taxon>
        <taxon>Spermatophyta</taxon>
        <taxon>Magnoliopsida</taxon>
        <taxon>Liliopsida</taxon>
        <taxon>Poales</taxon>
        <taxon>Poaceae</taxon>
        <taxon>PACMAD clade</taxon>
        <taxon>Arundinoideae</taxon>
        <taxon>Arundineae</taxon>
        <taxon>Arundo</taxon>
    </lineage>
</organism>
<dbReference type="EMBL" id="GBRH01199342">
    <property type="protein sequence ID" value="JAD98553.1"/>
    <property type="molecule type" value="Transcribed_RNA"/>
</dbReference>
<reference evidence="1" key="1">
    <citation type="submission" date="2014-09" db="EMBL/GenBank/DDBJ databases">
        <authorList>
            <person name="Magalhaes I.L.F."/>
            <person name="Oliveira U."/>
            <person name="Santos F.R."/>
            <person name="Vidigal T.H.D.A."/>
            <person name="Brescovit A.D."/>
            <person name="Santos A.J."/>
        </authorList>
    </citation>
    <scope>NUCLEOTIDE SEQUENCE</scope>
    <source>
        <tissue evidence="1">Shoot tissue taken approximately 20 cm above the soil surface</tissue>
    </source>
</reference>
<dbReference type="AlphaFoldDB" id="A0A0A9EHR3"/>
<protein>
    <submittedName>
        <fullName evidence="1">CESA2</fullName>
    </submittedName>
</protein>
<proteinExistence type="predicted"/>
<accession>A0A0A9EHR3</accession>
<reference evidence="1" key="2">
    <citation type="journal article" date="2015" name="Data Brief">
        <title>Shoot transcriptome of the giant reed, Arundo donax.</title>
        <authorList>
            <person name="Barrero R.A."/>
            <person name="Guerrero F.D."/>
            <person name="Moolhuijzen P."/>
            <person name="Goolsby J.A."/>
            <person name="Tidwell J."/>
            <person name="Bellgard S.E."/>
            <person name="Bellgard M.I."/>
        </authorList>
    </citation>
    <scope>NUCLEOTIDE SEQUENCE</scope>
    <source>
        <tissue evidence="1">Shoot tissue taken approximately 20 cm above the soil surface</tissue>
    </source>
</reference>
<sequence>MHIHYGCCLLYVRFGLLYPGFWISSQSGPQSTVKLTLIDWL</sequence>
<evidence type="ECO:0000313" key="1">
    <source>
        <dbReference type="EMBL" id="JAD98553.1"/>
    </source>
</evidence>
<name>A0A0A9EHR3_ARUDO</name>